<dbReference type="SMART" id="SM00129">
    <property type="entry name" value="KISc"/>
    <property type="match status" value="1"/>
</dbReference>
<dbReference type="AlphaFoldDB" id="A0AAW1SD39"/>
<feature type="binding site" evidence="10">
    <location>
        <begin position="77"/>
        <end position="84"/>
    </location>
    <ligand>
        <name>ATP</name>
        <dbReference type="ChEBI" id="CHEBI:30616"/>
    </ligand>
</feature>
<comment type="caution">
    <text evidence="14">The sequence shown here is derived from an EMBL/GenBank/DDBJ whole genome shotgun (WGS) entry which is preliminary data.</text>
</comment>
<dbReference type="PANTHER" id="PTHR47969">
    <property type="entry name" value="CHROMOSOME-ASSOCIATED KINESIN KIF4A-RELATED"/>
    <property type="match status" value="1"/>
</dbReference>
<dbReference type="InterPro" id="IPR001752">
    <property type="entry name" value="Kinesin_motor_dom"/>
</dbReference>
<organism evidence="14 15">
    <name type="scientific">Elliptochloris bilobata</name>
    <dbReference type="NCBI Taxonomy" id="381761"/>
    <lineage>
        <taxon>Eukaryota</taxon>
        <taxon>Viridiplantae</taxon>
        <taxon>Chlorophyta</taxon>
        <taxon>core chlorophytes</taxon>
        <taxon>Trebouxiophyceae</taxon>
        <taxon>Trebouxiophyceae incertae sedis</taxon>
        <taxon>Elliptochloris clade</taxon>
        <taxon>Elliptochloris</taxon>
    </lineage>
</organism>
<gene>
    <name evidence="14" type="ORF">WJX81_005762</name>
</gene>
<dbReference type="Gene3D" id="3.40.850.10">
    <property type="entry name" value="Kinesin motor domain"/>
    <property type="match status" value="1"/>
</dbReference>
<evidence type="ECO:0000256" key="7">
    <source>
        <dbReference type="ARBA" id="ARBA00023054"/>
    </source>
</evidence>
<feature type="domain" description="Kinesin motor" evidence="13">
    <location>
        <begin position="1"/>
        <end position="339"/>
    </location>
</feature>
<dbReference type="GO" id="GO:0004553">
    <property type="term" value="F:hydrolase activity, hydrolyzing O-glycosyl compounds"/>
    <property type="evidence" value="ECO:0007669"/>
    <property type="project" value="InterPro"/>
</dbReference>
<dbReference type="InterPro" id="IPR027640">
    <property type="entry name" value="Kinesin-like_fam"/>
</dbReference>
<sequence>MTGTDAARQPALTVASTRRTLTLCKHIQGAAIAEREFGTEVFDEVYVGTQRRPLYSEATGLVGVVLRGTSAAVVAYGQTGSGKTYQMQGNPARREDWGIVPFVTAELLARVGATADSGRSYLITLSAVELYGDHVHDLLAGTGAAASKLDLRLNADGAYDVVGAREAPITCVAQALGLLDAACRQARTGAHKMNARSSRSFVDFILKVESLGEGTPGGTASVARLHLVDLAGSERQARTGAAGERLREAGAINSALTVLRRVVAARCERARRAAHSVPPGGVESRPPLVPYNESNLTRLLKDALAGDARLLVLACLSAAPADHDATLDTLTFAQGCRSLTAAPKVRYVRGGQIAGVVKDLQGMAAAAAAASELSAHHARLARELQDKEAQLETQRRVVDYLETELAVERTLAQGRAARAANIALTLQRSVAGLAGTACDLMRAYVAGGPGAEVVGGLLAESQLPQLRAVLEAEPLAAQLDVHALLRLLKAFLQVNYTRSGELVRAARPVFALLRTERAARAWADALPFCLAQLAGAAAGAAPLPAYGQDNMLNLLSGILKALDAGTLAALQPAAALDAAREFLAAALDPPIAATPAFQEVADGVQHFKELLAAAEESARALPLRTTRSGRAYSTAGAASGGGSRRTGTAACNGPMGGSGMRTSRSPAGSAPASDADEDVSPKLLALEACDAASGAWLTGGAPAGEAAAWLAQRSEEQAALASGRKPVGALGRLHVLEMGEAVMPASASARQPVRSVLSPLQPASAGLTPGGVTLMEASSIQPQSNASSQTSAGNSSSLAASGFIRAYGTYFVDSQCHNFVLVCLRSWVNLDRQAAAAADGLPAGSPLTQSNGVTSIMDQAVAAGFNIVRIFAHGEDPRVNSEYFFKGLDYVLAVAGSRKIKALIVPFNNWLEPQVGDGRQRYLNWTNTPTDANDTLWINSNFNSMIMNHYNALVHRRNVFTGKAYRDDDTIFAWNLVNEFRCPAKQNSTSWCVPRMTSWINQMASYIRSIDPNHMVTVGEEGFFDANGPRADLNPWGLPNNVQVLGSRWAGGIGQDFVQQHSGGDISFAAFHMWPDNWFTQDVRFPSTWINAHISAVGELGKPLLLEEFGKSSGAGNKEGVYEDVYGALEKSLASNGPLRGALFWRWSLDGGDDTAVNVGDSVWGIIQKHLVNIKKYMGQPVPGCSPTAASS</sequence>
<reference evidence="14 15" key="1">
    <citation type="journal article" date="2024" name="Nat. Commun.">
        <title>Phylogenomics reveals the evolutionary origins of lichenization in chlorophyte algae.</title>
        <authorList>
            <person name="Puginier C."/>
            <person name="Libourel C."/>
            <person name="Otte J."/>
            <person name="Skaloud P."/>
            <person name="Haon M."/>
            <person name="Grisel S."/>
            <person name="Petersen M."/>
            <person name="Berrin J.G."/>
            <person name="Delaux P.M."/>
            <person name="Dal Grande F."/>
            <person name="Keller J."/>
        </authorList>
    </citation>
    <scope>NUCLEOTIDE SEQUENCE [LARGE SCALE GENOMIC DNA]</scope>
    <source>
        <strain evidence="14 15">SAG 245.80</strain>
    </source>
</reference>
<evidence type="ECO:0000256" key="9">
    <source>
        <dbReference type="ARBA" id="ARBA00023295"/>
    </source>
</evidence>
<dbReference type="Gene3D" id="3.20.20.80">
    <property type="entry name" value="Glycosidases"/>
    <property type="match status" value="1"/>
</dbReference>
<keyword evidence="15" id="KW-1185">Reference proteome</keyword>
<dbReference type="PRINTS" id="PR00380">
    <property type="entry name" value="KINESINHEAVY"/>
</dbReference>
<keyword evidence="3" id="KW-0963">Cytoplasm</keyword>
<evidence type="ECO:0000259" key="13">
    <source>
        <dbReference type="PROSITE" id="PS50067"/>
    </source>
</evidence>
<dbReference type="InterPro" id="IPR027417">
    <property type="entry name" value="P-loop_NTPase"/>
</dbReference>
<proteinExistence type="inferred from homology"/>
<dbReference type="GO" id="GO:0003777">
    <property type="term" value="F:microtubule motor activity"/>
    <property type="evidence" value="ECO:0007669"/>
    <property type="project" value="InterPro"/>
</dbReference>
<name>A0AAW1SD39_9CHLO</name>
<dbReference type="Pfam" id="PF00225">
    <property type="entry name" value="Kinesin"/>
    <property type="match status" value="1"/>
</dbReference>
<dbReference type="GO" id="GO:0005524">
    <property type="term" value="F:ATP binding"/>
    <property type="evidence" value="ECO:0007669"/>
    <property type="project" value="UniProtKB-UniRule"/>
</dbReference>
<dbReference type="PROSITE" id="PS00411">
    <property type="entry name" value="KINESIN_MOTOR_1"/>
    <property type="match status" value="1"/>
</dbReference>
<feature type="region of interest" description="Disordered" evidence="12">
    <location>
        <begin position="632"/>
        <end position="676"/>
    </location>
</feature>
<dbReference type="GO" id="GO:0051231">
    <property type="term" value="P:spindle elongation"/>
    <property type="evidence" value="ECO:0007669"/>
    <property type="project" value="TreeGrafter"/>
</dbReference>
<dbReference type="Proteomes" id="UP001445335">
    <property type="component" value="Unassembled WGS sequence"/>
</dbReference>
<protein>
    <recommendedName>
        <fullName evidence="13">Kinesin motor domain-containing protein</fullName>
    </recommendedName>
</protein>
<keyword evidence="4 10" id="KW-0547">Nucleotide-binding</keyword>
<evidence type="ECO:0000256" key="12">
    <source>
        <dbReference type="SAM" id="MobiDB-lite"/>
    </source>
</evidence>
<dbReference type="EMBL" id="JALJOU010000005">
    <property type="protein sequence ID" value="KAK9843772.1"/>
    <property type="molecule type" value="Genomic_DNA"/>
</dbReference>
<dbReference type="InterPro" id="IPR001547">
    <property type="entry name" value="Glyco_hydro_5"/>
</dbReference>
<comment type="similarity">
    <text evidence="2">Belongs to the glycosyl hydrolase 5 (cellulase A) family.</text>
</comment>
<evidence type="ECO:0000256" key="5">
    <source>
        <dbReference type="ARBA" id="ARBA00022801"/>
    </source>
</evidence>
<keyword evidence="5" id="KW-0378">Hydrolase</keyword>
<evidence type="ECO:0000313" key="15">
    <source>
        <dbReference type="Proteomes" id="UP001445335"/>
    </source>
</evidence>
<evidence type="ECO:0000256" key="1">
    <source>
        <dbReference type="ARBA" id="ARBA00004496"/>
    </source>
</evidence>
<dbReference type="SUPFAM" id="SSF52540">
    <property type="entry name" value="P-loop containing nucleoside triphosphate hydrolases"/>
    <property type="match status" value="1"/>
</dbReference>
<dbReference type="Pfam" id="PF26410">
    <property type="entry name" value="GH5_mannosidase"/>
    <property type="match status" value="1"/>
</dbReference>
<keyword evidence="6 10" id="KW-0067">ATP-binding</keyword>
<keyword evidence="8 10" id="KW-0505">Motor protein</keyword>
<evidence type="ECO:0000256" key="3">
    <source>
        <dbReference type="ARBA" id="ARBA00022490"/>
    </source>
</evidence>
<dbReference type="GO" id="GO:0007018">
    <property type="term" value="P:microtubule-based movement"/>
    <property type="evidence" value="ECO:0007669"/>
    <property type="project" value="InterPro"/>
</dbReference>
<accession>A0AAW1SD39</accession>
<dbReference type="PROSITE" id="PS50067">
    <property type="entry name" value="KINESIN_MOTOR_2"/>
    <property type="match status" value="1"/>
</dbReference>
<evidence type="ECO:0000256" key="6">
    <source>
        <dbReference type="ARBA" id="ARBA00022840"/>
    </source>
</evidence>
<evidence type="ECO:0000313" key="14">
    <source>
        <dbReference type="EMBL" id="KAK9843772.1"/>
    </source>
</evidence>
<dbReference type="GO" id="GO:0005737">
    <property type="term" value="C:cytoplasm"/>
    <property type="evidence" value="ECO:0007669"/>
    <property type="project" value="UniProtKB-SubCell"/>
</dbReference>
<dbReference type="GO" id="GO:0007052">
    <property type="term" value="P:mitotic spindle organization"/>
    <property type="evidence" value="ECO:0007669"/>
    <property type="project" value="TreeGrafter"/>
</dbReference>
<dbReference type="InterPro" id="IPR019821">
    <property type="entry name" value="Kinesin_motor_CS"/>
</dbReference>
<evidence type="ECO:0000256" key="2">
    <source>
        <dbReference type="ARBA" id="ARBA00005641"/>
    </source>
</evidence>
<comment type="similarity">
    <text evidence="10">Belongs to the TRAFAC class myosin-kinesin ATPase superfamily. Kinesin family.</text>
</comment>
<evidence type="ECO:0000256" key="11">
    <source>
        <dbReference type="SAM" id="Coils"/>
    </source>
</evidence>
<dbReference type="GO" id="GO:0005875">
    <property type="term" value="C:microtubule associated complex"/>
    <property type="evidence" value="ECO:0007669"/>
    <property type="project" value="TreeGrafter"/>
</dbReference>
<dbReference type="GO" id="GO:0000272">
    <property type="term" value="P:polysaccharide catabolic process"/>
    <property type="evidence" value="ECO:0007669"/>
    <property type="project" value="InterPro"/>
</dbReference>
<keyword evidence="7 11" id="KW-0175">Coiled coil</keyword>
<keyword evidence="9" id="KW-0326">Glycosidase</keyword>
<dbReference type="InterPro" id="IPR036961">
    <property type="entry name" value="Kinesin_motor_dom_sf"/>
</dbReference>
<comment type="subcellular location">
    <subcellularLocation>
        <location evidence="1">Cytoplasm</location>
    </subcellularLocation>
</comment>
<dbReference type="PANTHER" id="PTHR47969:SF15">
    <property type="entry name" value="CHROMOSOME-ASSOCIATED KINESIN KIF4A-RELATED"/>
    <property type="match status" value="1"/>
</dbReference>
<dbReference type="GO" id="GO:0008017">
    <property type="term" value="F:microtubule binding"/>
    <property type="evidence" value="ECO:0007669"/>
    <property type="project" value="InterPro"/>
</dbReference>
<evidence type="ECO:0000256" key="4">
    <source>
        <dbReference type="ARBA" id="ARBA00022741"/>
    </source>
</evidence>
<feature type="compositionally biased region" description="Low complexity" evidence="12">
    <location>
        <begin position="663"/>
        <end position="673"/>
    </location>
</feature>
<evidence type="ECO:0000256" key="10">
    <source>
        <dbReference type="PROSITE-ProRule" id="PRU00283"/>
    </source>
</evidence>
<dbReference type="InterPro" id="IPR017853">
    <property type="entry name" value="GH"/>
</dbReference>
<evidence type="ECO:0000256" key="8">
    <source>
        <dbReference type="ARBA" id="ARBA00023175"/>
    </source>
</evidence>
<dbReference type="SUPFAM" id="SSF51445">
    <property type="entry name" value="(Trans)glycosidases"/>
    <property type="match status" value="1"/>
</dbReference>
<feature type="coiled-coil region" evidence="11">
    <location>
        <begin position="370"/>
        <end position="404"/>
    </location>
</feature>